<evidence type="ECO:0000313" key="4">
    <source>
        <dbReference type="EMBL" id="ELZ41487.1"/>
    </source>
</evidence>
<dbReference type="EMBL" id="AOJK01000063">
    <property type="protein sequence ID" value="ELZ41487.1"/>
    <property type="molecule type" value="Genomic_DNA"/>
</dbReference>
<dbReference type="AlphaFoldDB" id="M0E3H2"/>
<dbReference type="GO" id="GO:0006308">
    <property type="term" value="P:DNA catabolic process"/>
    <property type="evidence" value="ECO:0007669"/>
    <property type="project" value="InterPro"/>
</dbReference>
<comment type="caution">
    <text evidence="4">The sequence shown here is derived from an EMBL/GenBank/DDBJ whole genome shotgun (WGS) entry which is preliminary data.</text>
</comment>
<proteinExistence type="predicted"/>
<dbReference type="PATRIC" id="fig|1227465.4.peg.2404"/>
<gene>
    <name evidence="4" type="ORF">C463_12427</name>
</gene>
<accession>M0E3H2</accession>
<protein>
    <recommendedName>
        <fullName evidence="6">Exonuclease VII small subunit</fullName>
    </recommendedName>
</protein>
<dbReference type="RefSeq" id="WP_008444145.1">
    <property type="nucleotide sequence ID" value="NZ_AOJK01000063.1"/>
</dbReference>
<dbReference type="InterPro" id="IPR003761">
    <property type="entry name" value="Exonuc_VII_S"/>
</dbReference>
<keyword evidence="3" id="KW-0378">Hydrolase</keyword>
<dbReference type="Gene3D" id="1.10.287.1040">
    <property type="entry name" value="Exonuclease VII, small subunit"/>
    <property type="match status" value="1"/>
</dbReference>
<evidence type="ECO:0008006" key="6">
    <source>
        <dbReference type="Google" id="ProtNLM"/>
    </source>
</evidence>
<reference evidence="4 5" key="1">
    <citation type="journal article" date="2014" name="PLoS Genet.">
        <title>Phylogenetically driven sequencing of extremely halophilic archaea reveals strategies for static and dynamic osmo-response.</title>
        <authorList>
            <person name="Becker E.A."/>
            <person name="Seitzer P.M."/>
            <person name="Tritt A."/>
            <person name="Larsen D."/>
            <person name="Krusor M."/>
            <person name="Yao A.I."/>
            <person name="Wu D."/>
            <person name="Madern D."/>
            <person name="Eisen J.A."/>
            <person name="Darling A.E."/>
            <person name="Facciotti M.T."/>
        </authorList>
    </citation>
    <scope>NUCLEOTIDE SEQUENCE [LARGE SCALE GENOMIC DNA]</scope>
    <source>
        <strain evidence="4 5">DSM 19288</strain>
    </source>
</reference>
<dbReference type="InterPro" id="IPR037004">
    <property type="entry name" value="Exonuc_VII_ssu_sf"/>
</dbReference>
<keyword evidence="1" id="KW-0963">Cytoplasm</keyword>
<dbReference type="SUPFAM" id="SSF116842">
    <property type="entry name" value="XseB-like"/>
    <property type="match status" value="1"/>
</dbReference>
<dbReference type="GO" id="GO:0008855">
    <property type="term" value="F:exodeoxyribonuclease VII activity"/>
    <property type="evidence" value="ECO:0007669"/>
    <property type="project" value="InterPro"/>
</dbReference>
<dbReference type="OrthoDB" id="329212at2157"/>
<evidence type="ECO:0000256" key="3">
    <source>
        <dbReference type="ARBA" id="ARBA00022801"/>
    </source>
</evidence>
<organism evidence="4 5">
    <name type="scientific">Halorubrum californiense DSM 19288</name>
    <dbReference type="NCBI Taxonomy" id="1227465"/>
    <lineage>
        <taxon>Archaea</taxon>
        <taxon>Methanobacteriati</taxon>
        <taxon>Methanobacteriota</taxon>
        <taxon>Stenosarchaea group</taxon>
        <taxon>Halobacteria</taxon>
        <taxon>Halobacteriales</taxon>
        <taxon>Haloferacaceae</taxon>
        <taxon>Halorubrum</taxon>
    </lineage>
</organism>
<sequence length="72" mass="7952">MSQRDDVDIGGTIDRLEEIAETLEDGEVGLETAKELREEADEKLTMLRDTLDVGDGDIIEIDGDELDGEITE</sequence>
<name>M0E3H2_9EURY</name>
<dbReference type="GO" id="GO:0009318">
    <property type="term" value="C:exodeoxyribonuclease VII complex"/>
    <property type="evidence" value="ECO:0007669"/>
    <property type="project" value="InterPro"/>
</dbReference>
<evidence type="ECO:0000313" key="5">
    <source>
        <dbReference type="Proteomes" id="UP000011586"/>
    </source>
</evidence>
<keyword evidence="5" id="KW-1185">Reference proteome</keyword>
<keyword evidence="2" id="KW-0540">Nuclease</keyword>
<evidence type="ECO:0000256" key="2">
    <source>
        <dbReference type="ARBA" id="ARBA00022722"/>
    </source>
</evidence>
<dbReference type="Pfam" id="PF02609">
    <property type="entry name" value="Exonuc_VII_S"/>
    <property type="match status" value="1"/>
</dbReference>
<dbReference type="Proteomes" id="UP000011586">
    <property type="component" value="Unassembled WGS sequence"/>
</dbReference>
<evidence type="ECO:0000256" key="1">
    <source>
        <dbReference type="ARBA" id="ARBA00022490"/>
    </source>
</evidence>